<feature type="non-terminal residue" evidence="1">
    <location>
        <position position="131"/>
    </location>
</feature>
<evidence type="ECO:0000313" key="1">
    <source>
        <dbReference type="EMBL" id="KAH0224547.1"/>
    </source>
</evidence>
<name>A0A9P8GIT7_AURME</name>
<organism evidence="1 2">
    <name type="scientific">Aureobasidium melanogenum</name>
    <name type="common">Aureobasidium pullulans var. melanogenum</name>
    <dbReference type="NCBI Taxonomy" id="46634"/>
    <lineage>
        <taxon>Eukaryota</taxon>
        <taxon>Fungi</taxon>
        <taxon>Dikarya</taxon>
        <taxon>Ascomycota</taxon>
        <taxon>Pezizomycotina</taxon>
        <taxon>Dothideomycetes</taxon>
        <taxon>Dothideomycetidae</taxon>
        <taxon>Dothideales</taxon>
        <taxon>Saccotheciaceae</taxon>
        <taxon>Aureobasidium</taxon>
    </lineage>
</organism>
<dbReference type="SUPFAM" id="SSF53756">
    <property type="entry name" value="UDP-Glycosyltransferase/glycogen phosphorylase"/>
    <property type="match status" value="1"/>
</dbReference>
<dbReference type="EMBL" id="JAHFYH010000018">
    <property type="protein sequence ID" value="KAH0224547.1"/>
    <property type="molecule type" value="Genomic_DNA"/>
</dbReference>
<protein>
    <submittedName>
        <fullName evidence="1">Uncharacterized protein</fullName>
    </submittedName>
</protein>
<reference evidence="1" key="2">
    <citation type="submission" date="2021-08" db="EMBL/GenBank/DDBJ databases">
        <authorList>
            <person name="Gostincar C."/>
            <person name="Sun X."/>
            <person name="Song Z."/>
            <person name="Gunde-Cimerman N."/>
        </authorList>
    </citation>
    <scope>NUCLEOTIDE SEQUENCE</scope>
    <source>
        <strain evidence="1">EXF-8016</strain>
    </source>
</reference>
<gene>
    <name evidence="1" type="ORF">KCV03_g3529</name>
</gene>
<dbReference type="AlphaFoldDB" id="A0A9P8GIT7"/>
<reference evidence="1" key="1">
    <citation type="journal article" date="2021" name="J Fungi (Basel)">
        <title>Virulence traits and population genomics of the black yeast Aureobasidium melanogenum.</title>
        <authorList>
            <person name="Cernosa A."/>
            <person name="Sun X."/>
            <person name="Gostincar C."/>
            <person name="Fang C."/>
            <person name="Gunde-Cimerman N."/>
            <person name="Song Z."/>
        </authorList>
    </citation>
    <scope>NUCLEOTIDE SEQUENCE</scope>
    <source>
        <strain evidence="1">EXF-8016</strain>
    </source>
</reference>
<proteinExistence type="predicted"/>
<dbReference type="Proteomes" id="UP000767238">
    <property type="component" value="Unassembled WGS sequence"/>
</dbReference>
<comment type="caution">
    <text evidence="1">The sequence shown here is derived from an EMBL/GenBank/DDBJ whole genome shotgun (WGS) entry which is preliminary data.</text>
</comment>
<evidence type="ECO:0000313" key="2">
    <source>
        <dbReference type="Proteomes" id="UP000767238"/>
    </source>
</evidence>
<accession>A0A9P8GIT7</accession>
<dbReference type="OrthoDB" id="5835829at2759"/>
<sequence length="131" mass="14835">MIWLVLVPSKMVPMSWRVDYEVVVEDVIYSDDRFFQLCVPQLEYPRSDLPPNVESTRALLGKNDSKSEPDWFDSFVRQDDERALVVVTSGTAASADVKQSVMPTVEACRSLPMRVVVCAVNLHPPKDFSML</sequence>
<dbReference type="Gene3D" id="3.40.50.2000">
    <property type="entry name" value="Glycogen Phosphorylase B"/>
    <property type="match status" value="2"/>
</dbReference>